<comment type="function">
    <text evidence="11">A protein kinase that phosphorylates Ser and Thr residues. Probably acts to suppress the effects of stress linked to accumulation of reactive oxygen species. Probably involved in the extracytoplasmic stress response.</text>
</comment>
<evidence type="ECO:0000313" key="14">
    <source>
        <dbReference type="Proteomes" id="UP000218113"/>
    </source>
</evidence>
<evidence type="ECO:0000256" key="7">
    <source>
        <dbReference type="ARBA" id="ARBA00022777"/>
    </source>
</evidence>
<evidence type="ECO:0000256" key="6">
    <source>
        <dbReference type="ARBA" id="ARBA00022741"/>
    </source>
</evidence>
<evidence type="ECO:0000256" key="4">
    <source>
        <dbReference type="ARBA" id="ARBA00022679"/>
    </source>
</evidence>
<comment type="catalytic activity">
    <reaction evidence="11">
        <text>L-seryl-[protein] + ATP = O-phospho-L-seryl-[protein] + ADP + H(+)</text>
        <dbReference type="Rhea" id="RHEA:17989"/>
        <dbReference type="Rhea" id="RHEA-COMP:9863"/>
        <dbReference type="Rhea" id="RHEA-COMP:11604"/>
        <dbReference type="ChEBI" id="CHEBI:15378"/>
        <dbReference type="ChEBI" id="CHEBI:29999"/>
        <dbReference type="ChEBI" id="CHEBI:30616"/>
        <dbReference type="ChEBI" id="CHEBI:83421"/>
        <dbReference type="ChEBI" id="CHEBI:456216"/>
        <dbReference type="EC" id="2.7.11.1"/>
    </reaction>
</comment>
<dbReference type="GO" id="GO:0004674">
    <property type="term" value="F:protein serine/threonine kinase activity"/>
    <property type="evidence" value="ECO:0007669"/>
    <property type="project" value="UniProtKB-UniRule"/>
</dbReference>
<keyword evidence="6 11" id="KW-0547">Nucleotide-binding</keyword>
<dbReference type="Pfam" id="PF01636">
    <property type="entry name" value="APH"/>
    <property type="match status" value="1"/>
</dbReference>
<proteinExistence type="inferred from homology"/>
<reference evidence="14" key="1">
    <citation type="submission" date="2017-08" db="EMBL/GenBank/DDBJ databases">
        <title>A dynamic microbial community with high functional redundancy inhabits the cold, oxic subseafloor aquifer.</title>
        <authorList>
            <person name="Tully B.J."/>
            <person name="Wheat C.G."/>
            <person name="Glazer B.T."/>
            <person name="Huber J.A."/>
        </authorList>
    </citation>
    <scope>NUCLEOTIDE SEQUENCE [LARGE SCALE GENOMIC DNA]</scope>
</reference>
<evidence type="ECO:0000256" key="9">
    <source>
        <dbReference type="ARBA" id="ARBA00022842"/>
    </source>
</evidence>
<feature type="binding site" evidence="11">
    <location>
        <position position="261"/>
    </location>
    <ligand>
        <name>Mg(2+)</name>
        <dbReference type="ChEBI" id="CHEBI:18420"/>
    </ligand>
</feature>
<dbReference type="Gene3D" id="1.10.510.10">
    <property type="entry name" value="Transferase(Phosphotransferase) domain 1"/>
    <property type="match status" value="1"/>
</dbReference>
<dbReference type="GO" id="GO:0106310">
    <property type="term" value="F:protein serine kinase activity"/>
    <property type="evidence" value="ECO:0007669"/>
    <property type="project" value="RHEA"/>
</dbReference>
<gene>
    <name evidence="11" type="primary">srkA</name>
    <name evidence="13" type="ORF">COB67_11710</name>
</gene>
<organism evidence="13 14">
    <name type="scientific">SAR324 cluster bacterium</name>
    <dbReference type="NCBI Taxonomy" id="2024889"/>
    <lineage>
        <taxon>Bacteria</taxon>
        <taxon>Deltaproteobacteria</taxon>
        <taxon>SAR324 cluster</taxon>
    </lineage>
</organism>
<dbReference type="GO" id="GO:0000287">
    <property type="term" value="F:magnesium ion binding"/>
    <property type="evidence" value="ECO:0007669"/>
    <property type="project" value="UniProtKB-UniRule"/>
</dbReference>
<accession>A0A2A4SSD5</accession>
<evidence type="ECO:0000256" key="8">
    <source>
        <dbReference type="ARBA" id="ARBA00022840"/>
    </source>
</evidence>
<keyword evidence="7 11" id="KW-0418">Kinase</keyword>
<evidence type="ECO:0000256" key="3">
    <source>
        <dbReference type="ARBA" id="ARBA00022553"/>
    </source>
</evidence>
<dbReference type="GO" id="GO:0005524">
    <property type="term" value="F:ATP binding"/>
    <property type="evidence" value="ECO:0007669"/>
    <property type="project" value="UniProtKB-UniRule"/>
</dbReference>
<comment type="subunit">
    <text evidence="11">Monomer.</text>
</comment>
<dbReference type="InterPro" id="IPR032882">
    <property type="entry name" value="SrkA/RdoA"/>
</dbReference>
<evidence type="ECO:0000256" key="5">
    <source>
        <dbReference type="ARBA" id="ARBA00022723"/>
    </source>
</evidence>
<comment type="similarity">
    <text evidence="11">Belongs to the SrkA/RdoA protein kinase family.</text>
</comment>
<evidence type="ECO:0000256" key="10">
    <source>
        <dbReference type="ARBA" id="ARBA00023016"/>
    </source>
</evidence>
<keyword evidence="2 11" id="KW-0723">Serine/threonine-protein kinase</keyword>
<dbReference type="GO" id="GO:0005737">
    <property type="term" value="C:cytoplasm"/>
    <property type="evidence" value="ECO:0007669"/>
    <property type="project" value="UniProtKB-SubCell"/>
</dbReference>
<feature type="binding site" evidence="11">
    <location>
        <position position="248"/>
    </location>
    <ligand>
        <name>Mg(2+)</name>
        <dbReference type="ChEBI" id="CHEBI:18420"/>
    </ligand>
</feature>
<dbReference type="InterPro" id="IPR002575">
    <property type="entry name" value="Aminoglycoside_PTrfase"/>
</dbReference>
<dbReference type="Proteomes" id="UP000218113">
    <property type="component" value="Unassembled WGS sequence"/>
</dbReference>
<feature type="site" description="ATP" evidence="11">
    <location>
        <position position="78"/>
    </location>
</feature>
<comment type="caution">
    <text evidence="13">The sequence shown here is derived from an EMBL/GenBank/DDBJ whole genome shotgun (WGS) entry which is preliminary data.</text>
</comment>
<keyword evidence="5 11" id="KW-0479">Metal-binding</keyword>
<dbReference type="NCBIfam" id="NF008738">
    <property type="entry name" value="PRK11768.1"/>
    <property type="match status" value="1"/>
</dbReference>
<feature type="active site" description="Proton acceptor" evidence="11">
    <location>
        <position position="243"/>
    </location>
</feature>
<dbReference type="AlphaFoldDB" id="A0A2A4SSD5"/>
<keyword evidence="3 11" id="KW-0597">Phosphoprotein</keyword>
<keyword evidence="10 11" id="KW-0346">Stress response</keyword>
<name>A0A2A4SSD5_9DELT</name>
<dbReference type="EMBL" id="NVSR01000124">
    <property type="protein sequence ID" value="PCI24326.1"/>
    <property type="molecule type" value="Genomic_DNA"/>
</dbReference>
<protein>
    <recommendedName>
        <fullName evidence="11">Stress response kinase A</fullName>
        <ecNumber evidence="11">2.7.11.1</ecNumber>
    </recommendedName>
    <alternativeName>
        <fullName evidence="11">Serine/threonine-protein kinase SrkA</fullName>
    </alternativeName>
</protein>
<evidence type="ECO:0000259" key="12">
    <source>
        <dbReference type="Pfam" id="PF01636"/>
    </source>
</evidence>
<keyword evidence="4 11" id="KW-0808">Transferase</keyword>
<dbReference type="InterPro" id="IPR011009">
    <property type="entry name" value="Kinase-like_dom_sf"/>
</dbReference>
<dbReference type="SUPFAM" id="SSF56112">
    <property type="entry name" value="Protein kinase-like (PK-like)"/>
    <property type="match status" value="1"/>
</dbReference>
<dbReference type="Gene3D" id="3.30.200.70">
    <property type="match status" value="1"/>
</dbReference>
<dbReference type="Gene3D" id="1.20.1270.170">
    <property type="match status" value="1"/>
</dbReference>
<feature type="active site" evidence="11">
    <location>
        <position position="261"/>
    </location>
</feature>
<comment type="subcellular location">
    <subcellularLocation>
        <location evidence="11">Cytoplasm</location>
    </subcellularLocation>
</comment>
<evidence type="ECO:0000256" key="11">
    <source>
        <dbReference type="HAMAP-Rule" id="MF_01497"/>
    </source>
</evidence>
<dbReference type="PANTHER" id="PTHR39573">
    <property type="entry name" value="STRESS RESPONSE KINASE A"/>
    <property type="match status" value="1"/>
</dbReference>
<dbReference type="EC" id="2.7.11.1" evidence="11"/>
<comment type="catalytic activity">
    <reaction evidence="11">
        <text>L-threonyl-[protein] + ATP = O-phospho-L-threonyl-[protein] + ADP + H(+)</text>
        <dbReference type="Rhea" id="RHEA:46608"/>
        <dbReference type="Rhea" id="RHEA-COMP:11060"/>
        <dbReference type="Rhea" id="RHEA-COMP:11605"/>
        <dbReference type="ChEBI" id="CHEBI:15378"/>
        <dbReference type="ChEBI" id="CHEBI:30013"/>
        <dbReference type="ChEBI" id="CHEBI:30616"/>
        <dbReference type="ChEBI" id="CHEBI:61977"/>
        <dbReference type="ChEBI" id="CHEBI:456216"/>
        <dbReference type="EC" id="2.7.11.1"/>
    </reaction>
</comment>
<keyword evidence="8 11" id="KW-0067">ATP-binding</keyword>
<evidence type="ECO:0000256" key="2">
    <source>
        <dbReference type="ARBA" id="ARBA00022527"/>
    </source>
</evidence>
<keyword evidence="9 11" id="KW-0460">Magnesium</keyword>
<keyword evidence="1 11" id="KW-0963">Cytoplasm</keyword>
<dbReference type="HAMAP" id="MF_01497">
    <property type="entry name" value="SrkA_kinase"/>
    <property type="match status" value="1"/>
</dbReference>
<comment type="cofactor">
    <cofactor evidence="11">
        <name>Mg(2+)</name>
        <dbReference type="ChEBI" id="CHEBI:18420"/>
    </cofactor>
</comment>
<dbReference type="PANTHER" id="PTHR39573:SF1">
    <property type="entry name" value="STRESS RESPONSE KINASE A"/>
    <property type="match status" value="1"/>
</dbReference>
<evidence type="ECO:0000313" key="13">
    <source>
        <dbReference type="EMBL" id="PCI24326.1"/>
    </source>
</evidence>
<feature type="domain" description="Aminoglycoside phosphotransferase" evidence="12">
    <location>
        <begin position="74"/>
        <end position="303"/>
    </location>
</feature>
<sequence length="371" mass="43064">MGNRRRKLWGETIPNAPQTIESSKLRNSTLNTDKKFSPGRGTLNRLRDYENLTPELVIQAVEDAIGKRMTGLISPLPSYINRVYELQAMDETRLIAKFYRPGRWTLEMIQEEHDFIQDCADDEIPAIAPLQVGNGKTLHQAGDYYFTVFPKKQGRLFEINNDEDWIRIGALIGRIHVAGSRQDASTRIRLDPALSTKADLKELLESGLISRNYESTFNQLGQEILDSIIEPFQNTEFIRIHGDCHRANILDRMDEGLIIIDFDDMVVGPPVQDLWLLLPDRVEHCRKETNLFLEGYEQFKEFDDSTLSLVEPLRIMRNIYYLAWCGRQVEDLQFRKHFPDWGCDEFWRKEVCDLQQQLEVIRKQPSLSGNC</sequence>
<evidence type="ECO:0000256" key="1">
    <source>
        <dbReference type="ARBA" id="ARBA00022490"/>
    </source>
</evidence>